<dbReference type="EMBL" id="BAABJQ010000001">
    <property type="protein sequence ID" value="GAA5177536.1"/>
    <property type="molecule type" value="Genomic_DNA"/>
</dbReference>
<evidence type="ECO:0000256" key="1">
    <source>
        <dbReference type="ARBA" id="ARBA00004167"/>
    </source>
</evidence>
<gene>
    <name evidence="9" type="ORF">GCM10023322_02450</name>
</gene>
<evidence type="ECO:0000313" key="10">
    <source>
        <dbReference type="Proteomes" id="UP001501570"/>
    </source>
</evidence>
<keyword evidence="10" id="KW-1185">Reference proteome</keyword>
<comment type="subcellular location">
    <subcellularLocation>
        <location evidence="1">Membrane</location>
        <topology evidence="1">Single-pass membrane protein</topology>
    </subcellularLocation>
</comment>
<dbReference type="Proteomes" id="UP001501570">
    <property type="component" value="Unassembled WGS sequence"/>
</dbReference>
<evidence type="ECO:0000256" key="3">
    <source>
        <dbReference type="ARBA" id="ARBA00022989"/>
    </source>
</evidence>
<dbReference type="Gene3D" id="1.10.10.1320">
    <property type="entry name" value="Anti-sigma factor, zinc-finger domain"/>
    <property type="match status" value="1"/>
</dbReference>
<dbReference type="InterPro" id="IPR051474">
    <property type="entry name" value="Anti-sigma-K/W_factor"/>
</dbReference>
<sequence length="231" mass="24794">MKCPQTVDAGVYVLGALAPAERAQYERHLAGCAECRDEVAELAVLPGLLGRLDTPTAVAIDAPTATAPPRLLDSVLRKAGDERGRTMRRRRWQLAGGGLAAACLAVLAAFGVSVMVDRPAPPMKPVVAQMQPLDEDEPIVALIGYGPSNGGTDIRMLCLYESSPQYDTPWMVHLVVYPRGGGQPLQLKPWRVQPGQDAAPSNESIGLAPNNIDHIELERADGTRLLVYQPT</sequence>
<dbReference type="InterPro" id="IPR027383">
    <property type="entry name" value="Znf_put"/>
</dbReference>
<feature type="domain" description="Putative zinc-finger" evidence="8">
    <location>
        <begin position="12"/>
        <end position="36"/>
    </location>
</feature>
<dbReference type="InterPro" id="IPR041916">
    <property type="entry name" value="Anti_sigma_zinc_sf"/>
</dbReference>
<proteinExistence type="predicted"/>
<organism evidence="9 10">
    <name type="scientific">Rugosimonospora acidiphila</name>
    <dbReference type="NCBI Taxonomy" id="556531"/>
    <lineage>
        <taxon>Bacteria</taxon>
        <taxon>Bacillati</taxon>
        <taxon>Actinomycetota</taxon>
        <taxon>Actinomycetes</taxon>
        <taxon>Micromonosporales</taxon>
        <taxon>Micromonosporaceae</taxon>
        <taxon>Rugosimonospora</taxon>
    </lineage>
</organism>
<keyword evidence="3 7" id="KW-1133">Transmembrane helix</keyword>
<dbReference type="Pfam" id="PF13490">
    <property type="entry name" value="zf-HC2"/>
    <property type="match status" value="1"/>
</dbReference>
<accession>A0ABP9RHK6</accession>
<evidence type="ECO:0000259" key="8">
    <source>
        <dbReference type="Pfam" id="PF13490"/>
    </source>
</evidence>
<evidence type="ECO:0000256" key="6">
    <source>
        <dbReference type="ARBA" id="ARBA00023163"/>
    </source>
</evidence>
<dbReference type="PANTHER" id="PTHR37461">
    <property type="entry name" value="ANTI-SIGMA-K FACTOR RSKA"/>
    <property type="match status" value="1"/>
</dbReference>
<evidence type="ECO:0000256" key="7">
    <source>
        <dbReference type="SAM" id="Phobius"/>
    </source>
</evidence>
<comment type="caution">
    <text evidence="9">The sequence shown here is derived from an EMBL/GenBank/DDBJ whole genome shotgun (WGS) entry which is preliminary data.</text>
</comment>
<evidence type="ECO:0000256" key="5">
    <source>
        <dbReference type="ARBA" id="ARBA00023136"/>
    </source>
</evidence>
<reference evidence="10" key="1">
    <citation type="journal article" date="2019" name="Int. J. Syst. Evol. Microbiol.">
        <title>The Global Catalogue of Microorganisms (GCM) 10K type strain sequencing project: providing services to taxonomists for standard genome sequencing and annotation.</title>
        <authorList>
            <consortium name="The Broad Institute Genomics Platform"/>
            <consortium name="The Broad Institute Genome Sequencing Center for Infectious Disease"/>
            <person name="Wu L."/>
            <person name="Ma J."/>
        </authorList>
    </citation>
    <scope>NUCLEOTIDE SEQUENCE [LARGE SCALE GENOMIC DNA]</scope>
    <source>
        <strain evidence="10">JCM 18304</strain>
    </source>
</reference>
<evidence type="ECO:0000256" key="4">
    <source>
        <dbReference type="ARBA" id="ARBA00023015"/>
    </source>
</evidence>
<keyword evidence="5 7" id="KW-0472">Membrane</keyword>
<protein>
    <submittedName>
        <fullName evidence="9">Zf-HC2 domain-containing protein</fullName>
    </submittedName>
</protein>
<keyword evidence="6" id="KW-0804">Transcription</keyword>
<dbReference type="PANTHER" id="PTHR37461:SF1">
    <property type="entry name" value="ANTI-SIGMA-K FACTOR RSKA"/>
    <property type="match status" value="1"/>
</dbReference>
<evidence type="ECO:0000256" key="2">
    <source>
        <dbReference type="ARBA" id="ARBA00022692"/>
    </source>
</evidence>
<keyword evidence="4" id="KW-0805">Transcription regulation</keyword>
<name>A0ABP9RHK6_9ACTN</name>
<evidence type="ECO:0000313" key="9">
    <source>
        <dbReference type="EMBL" id="GAA5177536.1"/>
    </source>
</evidence>
<keyword evidence="2 7" id="KW-0812">Transmembrane</keyword>
<feature type="transmembrane region" description="Helical" evidence="7">
    <location>
        <begin position="94"/>
        <end position="116"/>
    </location>
</feature>